<dbReference type="Gene3D" id="3.40.250.10">
    <property type="entry name" value="Rhodanese-like domain"/>
    <property type="match status" value="2"/>
</dbReference>
<dbReference type="SMART" id="SM00450">
    <property type="entry name" value="RHOD"/>
    <property type="match status" value="2"/>
</dbReference>
<dbReference type="CDD" id="cd01448">
    <property type="entry name" value="TST_Repeat_1"/>
    <property type="match status" value="1"/>
</dbReference>
<dbReference type="PROSITE" id="PS50206">
    <property type="entry name" value="RHODANESE_3"/>
    <property type="match status" value="2"/>
</dbReference>
<dbReference type="AlphaFoldDB" id="A0A931I663"/>
<dbReference type="Pfam" id="PF00581">
    <property type="entry name" value="Rhodanese"/>
    <property type="match status" value="2"/>
</dbReference>
<dbReference type="CDD" id="cd01449">
    <property type="entry name" value="TST_Repeat_2"/>
    <property type="match status" value="1"/>
</dbReference>
<dbReference type="PROSITE" id="PS00380">
    <property type="entry name" value="RHODANESE_1"/>
    <property type="match status" value="1"/>
</dbReference>
<evidence type="ECO:0000256" key="3">
    <source>
        <dbReference type="ARBA" id="ARBA00022679"/>
    </source>
</evidence>
<evidence type="ECO:0000256" key="6">
    <source>
        <dbReference type="RuleBase" id="RU000507"/>
    </source>
</evidence>
<dbReference type="SUPFAM" id="SSF52821">
    <property type="entry name" value="Rhodanese/Cell cycle control phosphatase"/>
    <property type="match status" value="2"/>
</dbReference>
<comment type="catalytic activity">
    <reaction evidence="5">
        <text>2-oxo-3-sulfanylpropanoate + [thioredoxin]-dithiol = [thioredoxin]-disulfide + hydrogen sulfide + pyruvate + H(+)</text>
        <dbReference type="Rhea" id="RHEA:21740"/>
        <dbReference type="Rhea" id="RHEA-COMP:10698"/>
        <dbReference type="Rhea" id="RHEA-COMP:10700"/>
        <dbReference type="ChEBI" id="CHEBI:15361"/>
        <dbReference type="ChEBI" id="CHEBI:15378"/>
        <dbReference type="ChEBI" id="CHEBI:29919"/>
        <dbReference type="ChEBI" id="CHEBI:29950"/>
        <dbReference type="ChEBI" id="CHEBI:50058"/>
        <dbReference type="ChEBI" id="CHEBI:57678"/>
        <dbReference type="EC" id="2.8.1.2"/>
    </reaction>
    <physiologicalReaction direction="left-to-right" evidence="5">
        <dbReference type="Rhea" id="RHEA:21741"/>
    </physiologicalReaction>
</comment>
<feature type="domain" description="Rhodanese" evidence="7">
    <location>
        <begin position="167"/>
        <end position="280"/>
    </location>
</feature>
<accession>A0A931I663</accession>
<keyword evidence="9" id="KW-1185">Reference proteome</keyword>
<dbReference type="PANTHER" id="PTHR11364">
    <property type="entry name" value="THIOSULFATE SULFERTANSFERASE"/>
    <property type="match status" value="1"/>
</dbReference>
<feature type="domain" description="Rhodanese" evidence="7">
    <location>
        <begin position="20"/>
        <end position="137"/>
    </location>
</feature>
<reference evidence="8" key="1">
    <citation type="submission" date="2020-12" db="EMBL/GenBank/DDBJ databases">
        <title>Methylobrevis albus sp. nov., isolated from fresh water lack sediment.</title>
        <authorList>
            <person name="Zou Q."/>
        </authorList>
    </citation>
    <scope>NUCLEOTIDE SEQUENCE</scope>
    <source>
        <strain evidence="8">L22</strain>
    </source>
</reference>
<evidence type="ECO:0000313" key="9">
    <source>
        <dbReference type="Proteomes" id="UP000631694"/>
    </source>
</evidence>
<dbReference type="InterPro" id="IPR036873">
    <property type="entry name" value="Rhodanese-like_dom_sf"/>
</dbReference>
<dbReference type="InterPro" id="IPR001763">
    <property type="entry name" value="Rhodanese-like_dom"/>
</dbReference>
<dbReference type="GO" id="GO:0016784">
    <property type="term" value="F:3-mercaptopyruvate sulfurtransferase activity"/>
    <property type="evidence" value="ECO:0007669"/>
    <property type="project" value="UniProtKB-EC"/>
</dbReference>
<dbReference type="InterPro" id="IPR045078">
    <property type="entry name" value="TST/MPST-like"/>
</dbReference>
<dbReference type="RefSeq" id="WP_197312985.1">
    <property type="nucleotide sequence ID" value="NZ_JADZLT010000056.1"/>
</dbReference>
<dbReference type="FunFam" id="3.40.250.10:FF:000001">
    <property type="entry name" value="Sulfurtransferase"/>
    <property type="match status" value="1"/>
</dbReference>
<dbReference type="NCBIfam" id="NF008557">
    <property type="entry name" value="PRK11493.1"/>
    <property type="match status" value="1"/>
</dbReference>
<dbReference type="Proteomes" id="UP000631694">
    <property type="component" value="Unassembled WGS sequence"/>
</dbReference>
<dbReference type="EMBL" id="JADZLT010000056">
    <property type="protein sequence ID" value="MBH0239915.1"/>
    <property type="molecule type" value="Genomic_DNA"/>
</dbReference>
<dbReference type="InterPro" id="IPR001307">
    <property type="entry name" value="Thiosulphate_STrfase_CS"/>
</dbReference>
<evidence type="ECO:0000313" key="8">
    <source>
        <dbReference type="EMBL" id="MBH0239915.1"/>
    </source>
</evidence>
<dbReference type="FunFam" id="3.40.250.10:FF:000015">
    <property type="entry name" value="Sulfurtransferase"/>
    <property type="match status" value="1"/>
</dbReference>
<dbReference type="GO" id="GO:0004792">
    <property type="term" value="F:thiosulfate-cyanide sulfurtransferase activity"/>
    <property type="evidence" value="ECO:0007669"/>
    <property type="project" value="InterPro"/>
</dbReference>
<gene>
    <name evidence="8" type="primary">sseA</name>
    <name evidence="8" type="ORF">I5731_18990</name>
</gene>
<comment type="subcellular location">
    <subcellularLocation>
        <location evidence="1">Cytoplasm</location>
    </subcellularLocation>
</comment>
<evidence type="ECO:0000256" key="2">
    <source>
        <dbReference type="ARBA" id="ARBA00022490"/>
    </source>
</evidence>
<dbReference type="PROSITE" id="PS00683">
    <property type="entry name" value="RHODANESE_2"/>
    <property type="match status" value="1"/>
</dbReference>
<evidence type="ECO:0000256" key="1">
    <source>
        <dbReference type="ARBA" id="ARBA00004496"/>
    </source>
</evidence>
<keyword evidence="2" id="KW-0963">Cytoplasm</keyword>
<proteinExistence type="predicted"/>
<keyword evidence="3 6" id="KW-0808">Transferase</keyword>
<sequence>MSDRRDLHFVSTDWLADHLGAPDLVVVDGTWFLPPLGRDGWLEYLDGHIPGAVFFDVDEIADTDSGLPHMLARPEKFASRMRALGIGDGQKIVVYDALGLFSAPRVWWTFKVMGARDVVLLDGGLPKWRAEGRPVESGEVERTPRHFTARLDSSQVRDFDAVAASLAGGGAQVVDARPADRFAGSAPEPRPGVRAGHMPGSVNVPFPSLVADGRLKSPEELAAVFADAGVDPAKPVITSCGSGVTAALAALALDVVGARRVAVYDGSWAEWGSREDAPIAKVDDPS</sequence>
<comment type="caution">
    <text evidence="8">The sequence shown here is derived from an EMBL/GenBank/DDBJ whole genome shotgun (WGS) entry which is preliminary data.</text>
</comment>
<keyword evidence="4" id="KW-0677">Repeat</keyword>
<evidence type="ECO:0000256" key="4">
    <source>
        <dbReference type="ARBA" id="ARBA00022737"/>
    </source>
</evidence>
<name>A0A931I663_9HYPH</name>
<organism evidence="8 9">
    <name type="scientific">Methylobrevis albus</name>
    <dbReference type="NCBI Taxonomy" id="2793297"/>
    <lineage>
        <taxon>Bacteria</taxon>
        <taxon>Pseudomonadati</taxon>
        <taxon>Pseudomonadota</taxon>
        <taxon>Alphaproteobacteria</taxon>
        <taxon>Hyphomicrobiales</taxon>
        <taxon>Pleomorphomonadaceae</taxon>
        <taxon>Methylobrevis</taxon>
    </lineage>
</organism>
<protein>
    <recommendedName>
        <fullName evidence="6">Sulfurtransferase</fullName>
    </recommendedName>
</protein>
<evidence type="ECO:0000256" key="5">
    <source>
        <dbReference type="ARBA" id="ARBA00051793"/>
    </source>
</evidence>
<dbReference type="GO" id="GO:0005737">
    <property type="term" value="C:cytoplasm"/>
    <property type="evidence" value="ECO:0007669"/>
    <property type="project" value="UniProtKB-SubCell"/>
</dbReference>
<dbReference type="PANTHER" id="PTHR11364:SF27">
    <property type="entry name" value="SULFURTRANSFERASE"/>
    <property type="match status" value="1"/>
</dbReference>
<evidence type="ECO:0000259" key="7">
    <source>
        <dbReference type="PROSITE" id="PS50206"/>
    </source>
</evidence>